<feature type="region of interest" description="Disordered" evidence="3">
    <location>
        <begin position="825"/>
        <end position="856"/>
    </location>
</feature>
<dbReference type="SMART" id="SM00248">
    <property type="entry name" value="ANK"/>
    <property type="match status" value="2"/>
</dbReference>
<dbReference type="InterPro" id="IPR010730">
    <property type="entry name" value="HET"/>
</dbReference>
<dbReference type="KEGG" id="aalt:CC77DRAFT_1001884"/>
<dbReference type="AlphaFoldDB" id="A0A177D3W8"/>
<keyword evidence="1" id="KW-0677">Repeat</keyword>
<dbReference type="InterPro" id="IPR002110">
    <property type="entry name" value="Ankyrin_rpt"/>
</dbReference>
<proteinExistence type="predicted"/>
<dbReference type="InterPro" id="IPR027417">
    <property type="entry name" value="P-loop_NTPase"/>
</dbReference>
<dbReference type="InterPro" id="IPR056884">
    <property type="entry name" value="NPHP3-like_N"/>
</dbReference>
<dbReference type="Gene3D" id="1.25.40.20">
    <property type="entry name" value="Ankyrin repeat-containing domain"/>
    <property type="match status" value="1"/>
</dbReference>
<feature type="compositionally biased region" description="Basic residues" evidence="3">
    <location>
        <begin position="827"/>
        <end position="837"/>
    </location>
</feature>
<evidence type="ECO:0000256" key="3">
    <source>
        <dbReference type="SAM" id="MobiDB-lite"/>
    </source>
</evidence>
<dbReference type="VEuPathDB" id="FungiDB:CC77DRAFT_1001884"/>
<dbReference type="Pfam" id="PF22939">
    <property type="entry name" value="WHD_GPIID"/>
    <property type="match status" value="1"/>
</dbReference>
<dbReference type="SUPFAM" id="SSF52540">
    <property type="entry name" value="P-loop containing nucleoside triphosphate hydrolases"/>
    <property type="match status" value="1"/>
</dbReference>
<evidence type="ECO:0000313" key="7">
    <source>
        <dbReference type="EMBL" id="OAG14206.1"/>
    </source>
</evidence>
<dbReference type="InterPro" id="IPR054471">
    <property type="entry name" value="GPIID_WHD"/>
</dbReference>
<keyword evidence="2" id="KW-0040">ANK repeat</keyword>
<evidence type="ECO:0000256" key="1">
    <source>
        <dbReference type="ARBA" id="ARBA00022737"/>
    </source>
</evidence>
<dbReference type="Pfam" id="PF12796">
    <property type="entry name" value="Ank_2"/>
    <property type="match status" value="1"/>
</dbReference>
<dbReference type="Pfam" id="PF06985">
    <property type="entry name" value="HET"/>
    <property type="match status" value="1"/>
</dbReference>
<dbReference type="InterPro" id="IPR036770">
    <property type="entry name" value="Ankyrin_rpt-contain_sf"/>
</dbReference>
<evidence type="ECO:0000256" key="2">
    <source>
        <dbReference type="PROSITE-ProRule" id="PRU00023"/>
    </source>
</evidence>
<dbReference type="EMBL" id="KV441502">
    <property type="protein sequence ID" value="OAG14206.1"/>
    <property type="molecule type" value="Genomic_DNA"/>
</dbReference>
<gene>
    <name evidence="7" type="ORF">CC77DRAFT_1001884</name>
</gene>
<dbReference type="PROSITE" id="PS50088">
    <property type="entry name" value="ANK_REPEAT"/>
    <property type="match status" value="1"/>
</dbReference>
<feature type="domain" description="Heterokaryon incompatibility" evidence="4">
    <location>
        <begin position="27"/>
        <end position="122"/>
    </location>
</feature>
<dbReference type="SUPFAM" id="SSF48403">
    <property type="entry name" value="Ankyrin repeat"/>
    <property type="match status" value="1"/>
</dbReference>
<reference evidence="7 8" key="1">
    <citation type="submission" date="2016-05" db="EMBL/GenBank/DDBJ databases">
        <title>Comparative analysis of secretome profiles of manganese(II)-oxidizing ascomycete fungi.</title>
        <authorList>
            <consortium name="DOE Joint Genome Institute"/>
            <person name="Zeiner C.A."/>
            <person name="Purvine S.O."/>
            <person name="Zink E.M."/>
            <person name="Wu S."/>
            <person name="Pasa-Tolic L."/>
            <person name="Chaput D.L."/>
            <person name="Haridas S."/>
            <person name="Grigoriev I.V."/>
            <person name="Santelli C.M."/>
            <person name="Hansel C.M."/>
        </authorList>
    </citation>
    <scope>NUCLEOTIDE SEQUENCE [LARGE SCALE GENOMIC DNA]</scope>
    <source>
        <strain evidence="7 8">SRC1lrK2f</strain>
    </source>
</reference>
<feature type="domain" description="GPI inositol-deacylase winged helix" evidence="5">
    <location>
        <begin position="571"/>
        <end position="653"/>
    </location>
</feature>
<protein>
    <submittedName>
        <fullName evidence="7">HET-domain-containing protein</fullName>
    </submittedName>
</protein>
<name>A0A177D3W8_ALTAL</name>
<accession>A0A177D3W8</accession>
<keyword evidence="8" id="KW-1185">Reference proteome</keyword>
<dbReference type="PROSITE" id="PS50297">
    <property type="entry name" value="ANK_REP_REGION"/>
    <property type="match status" value="1"/>
</dbReference>
<evidence type="ECO:0000259" key="6">
    <source>
        <dbReference type="Pfam" id="PF24883"/>
    </source>
</evidence>
<evidence type="ECO:0000259" key="5">
    <source>
        <dbReference type="Pfam" id="PF22939"/>
    </source>
</evidence>
<organism evidence="7 8">
    <name type="scientific">Alternaria alternata</name>
    <name type="common">Alternaria rot fungus</name>
    <name type="synonym">Torula alternata</name>
    <dbReference type="NCBI Taxonomy" id="5599"/>
    <lineage>
        <taxon>Eukaryota</taxon>
        <taxon>Fungi</taxon>
        <taxon>Dikarya</taxon>
        <taxon>Ascomycota</taxon>
        <taxon>Pezizomycotina</taxon>
        <taxon>Dothideomycetes</taxon>
        <taxon>Pleosporomycetidae</taxon>
        <taxon>Pleosporales</taxon>
        <taxon>Pleosporineae</taxon>
        <taxon>Pleosporaceae</taxon>
        <taxon>Alternaria</taxon>
        <taxon>Alternaria sect. Alternaria</taxon>
        <taxon>Alternaria alternata complex</taxon>
    </lineage>
</organism>
<dbReference type="Proteomes" id="UP000077248">
    <property type="component" value="Unassembled WGS sequence"/>
</dbReference>
<dbReference type="Gene3D" id="3.40.50.300">
    <property type="entry name" value="P-loop containing nucleotide triphosphate hydrolases"/>
    <property type="match status" value="1"/>
</dbReference>
<dbReference type="Pfam" id="PF24883">
    <property type="entry name" value="NPHP3_N"/>
    <property type="match status" value="1"/>
</dbReference>
<evidence type="ECO:0000259" key="4">
    <source>
        <dbReference type="Pfam" id="PF06985"/>
    </source>
</evidence>
<dbReference type="PANTHER" id="PTHR10622:SF13">
    <property type="entry name" value="NACHT DOMAIN-CONTAINING PROTEIN"/>
    <property type="match status" value="1"/>
</dbReference>
<dbReference type="OMA" id="RIITLAH"/>
<feature type="domain" description="Nephrocystin 3-like N-terminal" evidence="6">
    <location>
        <begin position="292"/>
        <end position="455"/>
    </location>
</feature>
<dbReference type="GeneID" id="29108759"/>
<feature type="repeat" description="ANK" evidence="2">
    <location>
        <begin position="758"/>
        <end position="790"/>
    </location>
</feature>
<dbReference type="RefSeq" id="XP_018379627.1">
    <property type="nucleotide sequence ID" value="XM_018523165.1"/>
</dbReference>
<dbReference type="PANTHER" id="PTHR10622">
    <property type="entry name" value="HET DOMAIN-CONTAINING PROTEIN"/>
    <property type="match status" value="1"/>
</dbReference>
<evidence type="ECO:0000313" key="8">
    <source>
        <dbReference type="Proteomes" id="UP000077248"/>
    </source>
</evidence>
<sequence>MRLLHITSDGRLDFTKDFIRIKDAPPYAILSHTWGEEEVLFEDLKNLDDFKNIPLQEKEGWKKIHFCVQQAKRDKLEYFWIDTCCIDKANFTELSEAINSMFRWYQNAERCYVFLADVKANSVDIDRGSSLRCKAAFTASRWFKRGWTLQELLAPHSVEFFSRDEVRLGDKESLKQIIHETTRIPIKALSGSDLSDFHFTQRISWMEHRKTTKEEDGAYCLLGILGCNLPLIYGEGEKGAQKRLLKEASEAFEDGKSASAIELKKLTRICSWLLAPDPSENYHKALKLRQADTGLWLLESAKLKIWKESAASWLWLHGIPGCGKTILSSTIIEHLLQYCQDKSHCVTTYFYFDFNDAEKRDPVLMLRSLLRQLLQRLNSLPKSVDALYTFCGDGQQPPTLHALLDVARKVIRQFTHVYIVLDALDECAQRPELMDILETVARWELGNVHVLLASRKERDIEMHLENYVEENDTICLQRDIVDRDILRYVKQRLHDDRSLAKWGKDANINQEIEAALMSGAHGMFRWAVCQLDTLVKCRNLAMLRKSLATLPQTLDQTYDRILTAIREDDCVYAIRILQWLTFSARPLFIEEVAEVVAIDIAREPAFDRDEVLIDPQDALDICSSLVKVVNTSGRRIITLAHYSVQEYLVSDRIKQGPAKQYSMNRVECSRAITKGCLAYLNHFRQAISKELLEVSALAEYSAEFWDVHLQETGDGMEEMSQLAVSLLLADTPAYLTWIRLYDHDDTARGVNLSQVEGSTAAPLYYAALRGSSTITKILLDHGADVNARGGYLGTALQAALVNGHEAVVKLLIDAGAHIVVPGGRTGRQWRRSQRHSRAGGNYHDSPGQPTVLRWMR</sequence>